<evidence type="ECO:0000313" key="3">
    <source>
        <dbReference type="Proteomes" id="UP000321039"/>
    </source>
</evidence>
<keyword evidence="1" id="KW-0732">Signal</keyword>
<dbReference type="AlphaFoldDB" id="A0A5C8ZNX8"/>
<evidence type="ECO:0000256" key="1">
    <source>
        <dbReference type="SAM" id="SignalP"/>
    </source>
</evidence>
<dbReference type="RefSeq" id="WP_148069908.1">
    <property type="nucleotide sequence ID" value="NZ_VRZA01000008.1"/>
</dbReference>
<dbReference type="InterPro" id="IPR022028">
    <property type="entry name" value="DUF3604"/>
</dbReference>
<organism evidence="2 3">
    <name type="scientific">Parahaliea maris</name>
    <dbReference type="NCBI Taxonomy" id="2716870"/>
    <lineage>
        <taxon>Bacteria</taxon>
        <taxon>Pseudomonadati</taxon>
        <taxon>Pseudomonadota</taxon>
        <taxon>Gammaproteobacteria</taxon>
        <taxon>Cellvibrionales</taxon>
        <taxon>Halieaceae</taxon>
        <taxon>Parahaliea</taxon>
    </lineage>
</organism>
<dbReference type="Proteomes" id="UP000321039">
    <property type="component" value="Unassembled WGS sequence"/>
</dbReference>
<comment type="caution">
    <text evidence="2">The sequence shown here is derived from an EMBL/GenBank/DDBJ whole genome shotgun (WGS) entry which is preliminary data.</text>
</comment>
<feature type="signal peptide" evidence="1">
    <location>
        <begin position="1"/>
        <end position="20"/>
    </location>
</feature>
<name>A0A5C8ZNX8_9GAMM</name>
<protein>
    <submittedName>
        <fullName evidence="2">DUF3604 domain-containing protein</fullName>
    </submittedName>
</protein>
<accession>A0A5C8ZNX8</accession>
<evidence type="ECO:0000313" key="2">
    <source>
        <dbReference type="EMBL" id="TXS90193.1"/>
    </source>
</evidence>
<keyword evidence="3" id="KW-1185">Reference proteome</keyword>
<feature type="chain" id="PRO_5023013181" evidence="1">
    <location>
        <begin position="21"/>
        <end position="625"/>
    </location>
</feature>
<dbReference type="Pfam" id="PF12228">
    <property type="entry name" value="DUF3604"/>
    <property type="match status" value="1"/>
</dbReference>
<sequence length="625" mass="68916">MTRTLPALVAVASLSLPVAAQSEPRLLWGDTHLHTTYSSDAFSNNNLVADPDIAYRYARGEPVTHPYHKARVQMATPLDFLVVSDHAEFLGVTRHIYYDGIDTSELGWMDAAKARFAAWVLQRYIGRGEGRQLFVDVLPEPGDAQDAARAGQLGDNVSTLPPMPEVEAGAWRVITETADRYNEPGTFTALIGWEWSSIPGGSNLHRVVVSDANAEQAATFQPIGLDDSPYPEDLWAWLEETANASGVDFLAIPHNSNISKGFMFDTRTLRGEPFSEEYVATRRRWEPIAEITQIKGDSETHPDLSPEDPFADFEPYPHYIQRWHTPYKAAVGDYLRPALLRGMQMEAELGANPYQLGFIGSTDAHTALSSAEEDNFHGKMATDSIPVNKQLGWSDEEEGTNGWAMSASGRAAIWAEDNTRGAILTAMKRREVYATSGPRIGLRFFAGWTLTPELLAAPDIYQQATRAGVPMGGELPAVVADNAVPQFLVQALQDPDGAPLDRIQIIKGWIDGAGESRERIYDVAWSTEREPGADGSLPPVADRVNRRTGKLPPDAPGAPQLLAHWEDPDFDPGQSAFYYVRVLQVPTARHSYLDALAMGMDSAADYPDTIQERAYSSPIWYRPAY</sequence>
<proteinExistence type="predicted"/>
<gene>
    <name evidence="2" type="ORF">FV139_18180</name>
</gene>
<reference evidence="2 3" key="1">
    <citation type="submission" date="2019-08" db="EMBL/GenBank/DDBJ databases">
        <title>Parahaliea maris sp. nov., isolated from the surface seawater.</title>
        <authorList>
            <person name="Liu Y."/>
        </authorList>
    </citation>
    <scope>NUCLEOTIDE SEQUENCE [LARGE SCALE GENOMIC DNA]</scope>
    <source>
        <strain evidence="2 3">HSLHS9</strain>
    </source>
</reference>
<dbReference type="Gene3D" id="3.20.20.140">
    <property type="entry name" value="Metal-dependent hydrolases"/>
    <property type="match status" value="1"/>
</dbReference>
<dbReference type="EMBL" id="VRZA01000008">
    <property type="protein sequence ID" value="TXS90193.1"/>
    <property type="molecule type" value="Genomic_DNA"/>
</dbReference>